<dbReference type="AlphaFoldDB" id="A0A5D2J1N8"/>
<accession>A0A5D2J1N8</accession>
<proteinExistence type="predicted"/>
<gene>
    <name evidence="1" type="ORF">ES332_D10G069800v1</name>
</gene>
<keyword evidence="2" id="KW-1185">Reference proteome</keyword>
<reference evidence="1 2" key="1">
    <citation type="submission" date="2019-07" db="EMBL/GenBank/DDBJ databases">
        <title>WGS assembly of Gossypium tomentosum.</title>
        <authorList>
            <person name="Chen Z.J."/>
            <person name="Sreedasyam A."/>
            <person name="Ando A."/>
            <person name="Song Q."/>
            <person name="De L."/>
            <person name="Hulse-Kemp A."/>
            <person name="Ding M."/>
            <person name="Ye W."/>
            <person name="Kirkbride R."/>
            <person name="Jenkins J."/>
            <person name="Plott C."/>
            <person name="Lovell J."/>
            <person name="Lin Y.-M."/>
            <person name="Vaughn R."/>
            <person name="Liu B."/>
            <person name="Li W."/>
            <person name="Simpson S."/>
            <person name="Scheffler B."/>
            <person name="Saski C."/>
            <person name="Grover C."/>
            <person name="Hu G."/>
            <person name="Conover J."/>
            <person name="Carlson J."/>
            <person name="Shu S."/>
            <person name="Boston L."/>
            <person name="Williams M."/>
            <person name="Peterson D."/>
            <person name="Mcgee K."/>
            <person name="Jones D."/>
            <person name="Wendel J."/>
            <person name="Stelly D."/>
            <person name="Grimwood J."/>
            <person name="Schmutz J."/>
        </authorList>
    </citation>
    <scope>NUCLEOTIDE SEQUENCE [LARGE SCALE GENOMIC DNA]</scope>
    <source>
        <strain evidence="1">7179.01</strain>
    </source>
</reference>
<protein>
    <submittedName>
        <fullName evidence="1">Uncharacterized protein</fullName>
    </submittedName>
</protein>
<organism evidence="1 2">
    <name type="scientific">Gossypium tomentosum</name>
    <name type="common">Hawaiian cotton</name>
    <name type="synonym">Gossypium sandvicense</name>
    <dbReference type="NCBI Taxonomy" id="34277"/>
    <lineage>
        <taxon>Eukaryota</taxon>
        <taxon>Viridiplantae</taxon>
        <taxon>Streptophyta</taxon>
        <taxon>Embryophyta</taxon>
        <taxon>Tracheophyta</taxon>
        <taxon>Spermatophyta</taxon>
        <taxon>Magnoliopsida</taxon>
        <taxon>eudicotyledons</taxon>
        <taxon>Gunneridae</taxon>
        <taxon>Pentapetalae</taxon>
        <taxon>rosids</taxon>
        <taxon>malvids</taxon>
        <taxon>Malvales</taxon>
        <taxon>Malvaceae</taxon>
        <taxon>Malvoideae</taxon>
        <taxon>Gossypium</taxon>
    </lineage>
</organism>
<dbReference type="EMBL" id="CM017632">
    <property type="protein sequence ID" value="TYH48484.1"/>
    <property type="molecule type" value="Genomic_DNA"/>
</dbReference>
<evidence type="ECO:0000313" key="2">
    <source>
        <dbReference type="Proteomes" id="UP000322667"/>
    </source>
</evidence>
<evidence type="ECO:0000313" key="1">
    <source>
        <dbReference type="EMBL" id="TYH48484.1"/>
    </source>
</evidence>
<name>A0A5D2J1N8_GOSTO</name>
<dbReference type="Proteomes" id="UP000322667">
    <property type="component" value="Chromosome D10"/>
</dbReference>
<sequence length="75" mass="8567">MFFSLINLESITKGFIGISSTDKKQFLLFFFFFGLKSLEFSSPTLLACMHDRKVGLNNSDYSMKSQASKLQNIEK</sequence>